<keyword evidence="2" id="KW-1185">Reference proteome</keyword>
<sequence length="211" mass="22543">MPPSMDSMLPVTKLAAGPRRNSTAVADLFRLAHPLHRHRVDGDDLVEKARIDFVLDLPQRVDTGAMSQPVDPSELGDACCDERLDLGLVRDLDADKANANANRRYAPLLSRGADVGHDLVSRLRGRHVAKDELAAARGELERDATADPAGSSCADASSEFGFVLYGDIALCNDQPSALGRIQNLSCIMLYLLPISVAETEIAASPSGGREG</sequence>
<dbReference type="Proteomes" id="UP000777482">
    <property type="component" value="Unassembled WGS sequence"/>
</dbReference>
<dbReference type="AlphaFoldDB" id="A0A9P7B6W6"/>
<proteinExistence type="predicted"/>
<evidence type="ECO:0000313" key="1">
    <source>
        <dbReference type="EMBL" id="KAG0663222.1"/>
    </source>
</evidence>
<dbReference type="EMBL" id="PUHQ01000021">
    <property type="protein sequence ID" value="KAG0663222.1"/>
    <property type="molecule type" value="Genomic_DNA"/>
</dbReference>
<evidence type="ECO:0000313" key="2">
    <source>
        <dbReference type="Proteomes" id="UP000777482"/>
    </source>
</evidence>
<protein>
    <submittedName>
        <fullName evidence="1">Uncharacterized protein</fullName>
    </submittedName>
</protein>
<comment type="caution">
    <text evidence="1">The sequence shown here is derived from an EMBL/GenBank/DDBJ whole genome shotgun (WGS) entry which is preliminary data.</text>
</comment>
<reference evidence="1 2" key="1">
    <citation type="submission" date="2020-11" db="EMBL/GenBank/DDBJ databases">
        <title>Kefir isolates.</title>
        <authorList>
            <person name="Marcisauskas S."/>
            <person name="Kim Y."/>
            <person name="Blasche S."/>
        </authorList>
    </citation>
    <scope>NUCLEOTIDE SEQUENCE [LARGE SCALE GENOMIC DNA]</scope>
    <source>
        <strain evidence="1 2">KR</strain>
    </source>
</reference>
<name>A0A9P7B6W6_RHOMI</name>
<gene>
    <name evidence="1" type="ORF">C6P46_002811</name>
</gene>
<accession>A0A9P7B6W6</accession>
<organism evidence="1 2">
    <name type="scientific">Rhodotorula mucilaginosa</name>
    <name type="common">Yeast</name>
    <name type="synonym">Rhodotorula rubra</name>
    <dbReference type="NCBI Taxonomy" id="5537"/>
    <lineage>
        <taxon>Eukaryota</taxon>
        <taxon>Fungi</taxon>
        <taxon>Dikarya</taxon>
        <taxon>Basidiomycota</taxon>
        <taxon>Pucciniomycotina</taxon>
        <taxon>Microbotryomycetes</taxon>
        <taxon>Sporidiobolales</taxon>
        <taxon>Sporidiobolaceae</taxon>
        <taxon>Rhodotorula</taxon>
    </lineage>
</organism>